<evidence type="ECO:0000259" key="1">
    <source>
        <dbReference type="Pfam" id="PF07195"/>
    </source>
</evidence>
<dbReference type="PANTHER" id="PTHR30288:SF0">
    <property type="entry name" value="FLAGELLAR HOOK-ASSOCIATED PROTEIN 2"/>
    <property type="match status" value="1"/>
</dbReference>
<dbReference type="AlphaFoldDB" id="A0A7V7QHH0"/>
<dbReference type="Pfam" id="PF07195">
    <property type="entry name" value="FliD_C"/>
    <property type="match status" value="1"/>
</dbReference>
<evidence type="ECO:0000313" key="2">
    <source>
        <dbReference type="EMBL" id="KAB1434333.1"/>
    </source>
</evidence>
<dbReference type="GO" id="GO:0009421">
    <property type="term" value="C:bacterial-type flagellum filament cap"/>
    <property type="evidence" value="ECO:0007669"/>
    <property type="project" value="InterPro"/>
</dbReference>
<comment type="caution">
    <text evidence="2">The sequence shown here is derived from an EMBL/GenBank/DDBJ whole genome shotgun (WGS) entry which is preliminary data.</text>
</comment>
<dbReference type="OrthoDB" id="9763527at2"/>
<keyword evidence="2" id="KW-0969">Cilium</keyword>
<organism evidence="2 3">
    <name type="scientific">Candidatus Galacturonatibacter soehngenii</name>
    <dbReference type="NCBI Taxonomy" id="2307010"/>
    <lineage>
        <taxon>Bacteria</taxon>
        <taxon>Bacillati</taxon>
        <taxon>Bacillota</taxon>
        <taxon>Clostridia</taxon>
        <taxon>Lachnospirales</taxon>
        <taxon>Lachnospiraceae</taxon>
        <taxon>Candidatus Galacturonatibacter</taxon>
    </lineage>
</organism>
<name>A0A7V7QHH0_9FIRM</name>
<dbReference type="InterPro" id="IPR010809">
    <property type="entry name" value="FliD_C"/>
</dbReference>
<protein>
    <submittedName>
        <fullName evidence="2">Flagellar filament capping protein FliD</fullName>
    </submittedName>
</protein>
<feature type="domain" description="Flagellar hook-associated protein 2 C-terminal" evidence="1">
    <location>
        <begin position="277"/>
        <end position="349"/>
    </location>
</feature>
<proteinExistence type="predicted"/>
<dbReference type="GO" id="GO:0071973">
    <property type="term" value="P:bacterial-type flagellum-dependent cell motility"/>
    <property type="evidence" value="ECO:0007669"/>
    <property type="project" value="TreeGrafter"/>
</dbReference>
<evidence type="ECO:0000313" key="3">
    <source>
        <dbReference type="Proteomes" id="UP000461768"/>
    </source>
</evidence>
<keyword evidence="3" id="KW-1185">Reference proteome</keyword>
<dbReference type="PANTHER" id="PTHR30288">
    <property type="entry name" value="FLAGELLAR CAP/ASSEMBLY PROTEIN FLID"/>
    <property type="match status" value="1"/>
</dbReference>
<dbReference type="Proteomes" id="UP000461768">
    <property type="component" value="Unassembled WGS sequence"/>
</dbReference>
<dbReference type="InterPro" id="IPR040026">
    <property type="entry name" value="FliD"/>
</dbReference>
<accession>A0A7V7QHH0</accession>
<reference evidence="2 3" key="2">
    <citation type="submission" date="2020-02" db="EMBL/GenBank/DDBJ databases">
        <title>Candidatus Galacturonibacter soehngenii shows hetero-acetogenic catabolism of galacturonic acid but lacks a canonical carbon monoxide dehydrogenase/acetyl-CoA synthase complex.</title>
        <authorList>
            <person name="Diender M."/>
            <person name="Stouten G.R."/>
            <person name="Petersen J.F."/>
            <person name="Nielsen P.H."/>
            <person name="Dueholm M.S."/>
            <person name="Pronk J.T."/>
            <person name="Van Loosdrecht M.C.M."/>
        </authorList>
    </citation>
    <scope>NUCLEOTIDE SEQUENCE [LARGE SCALE GENOMIC DNA]</scope>
    <source>
        <strain evidence="2">GalUA</strain>
    </source>
</reference>
<keyword evidence="2" id="KW-0282">Flagellum</keyword>
<sequence>MTSSIRYIIIILTNIIWDKLIVIRVYTSDKRKEELFMFDLNKSNSSSMSRYDIHKKSELKNLYHAIIKLNRESPLYLIDVNEDVQSEIINIKEHAHILKNMILAISEHEDQSSFKMFNDKLLASDNEEIVTANYIGNVDDLIHAPSFQIEVEQLASNQINKGYYMHKESKSLSPGTHSFQINIFGTNYEFEFVVSETEKNKDVLKKISNLINRSDIGIRSLIETHENNAEQRLSLISTSTGTASFSDIIFKVIDFGPSSSSGVVTSFGLNQIYQKPTDSKFSINGIPRTSSSNVFTVNKIYELCLHKTTAPGENVTISLKNDNRSIYTKIKTFVEAYNNIVQLASTPLSKHLKSSKLIADLGSIALCYKNELDSMGLIVQQDASIEIDENLLLTSIDLEEKKEGTYISLRSFRNPLNKKIDHILINPVEYVAKAIVTYPDTSHRYDANIYACSLYSGLMFNRYC</sequence>
<reference evidence="2 3" key="1">
    <citation type="submission" date="2019-09" db="EMBL/GenBank/DDBJ databases">
        <authorList>
            <person name="Valk L.C."/>
        </authorList>
    </citation>
    <scope>NUCLEOTIDE SEQUENCE [LARGE SCALE GENOMIC DNA]</scope>
    <source>
        <strain evidence="2">GalUA</strain>
    </source>
</reference>
<dbReference type="GO" id="GO:0007155">
    <property type="term" value="P:cell adhesion"/>
    <property type="evidence" value="ECO:0007669"/>
    <property type="project" value="InterPro"/>
</dbReference>
<keyword evidence="2" id="KW-0966">Cell projection</keyword>
<gene>
    <name evidence="2" type="primary">fliD</name>
    <name evidence="2" type="ORF">F7O84_17755</name>
</gene>
<dbReference type="EMBL" id="WAGX01000008">
    <property type="protein sequence ID" value="KAB1434333.1"/>
    <property type="molecule type" value="Genomic_DNA"/>
</dbReference>